<evidence type="ECO:0000256" key="3">
    <source>
        <dbReference type="ARBA" id="ARBA00004370"/>
    </source>
</evidence>
<comment type="similarity">
    <text evidence="8">Belongs to the GPI inositol-deacylase family.</text>
</comment>
<keyword evidence="6" id="KW-0496">Mitochondrion</keyword>
<protein>
    <recommendedName>
        <fullName evidence="4 8">GPI inositol-deacylase</fullName>
        <ecNumber evidence="8">3.1.-.-</ecNumber>
    </recommendedName>
</protein>
<evidence type="ECO:0000313" key="12">
    <source>
        <dbReference type="Proteomes" id="UP000664534"/>
    </source>
</evidence>
<dbReference type="Proteomes" id="UP000664534">
    <property type="component" value="Unassembled WGS sequence"/>
</dbReference>
<evidence type="ECO:0000259" key="10">
    <source>
        <dbReference type="Pfam" id="PF07819"/>
    </source>
</evidence>
<reference evidence="11" key="1">
    <citation type="submission" date="2021-03" db="EMBL/GenBank/DDBJ databases">
        <authorList>
            <person name="Tagirdzhanova G."/>
        </authorList>
    </citation>
    <scope>NUCLEOTIDE SEQUENCE</scope>
</reference>
<evidence type="ECO:0000256" key="7">
    <source>
        <dbReference type="ARBA" id="ARBA00023136"/>
    </source>
</evidence>
<keyword evidence="12" id="KW-1185">Reference proteome</keyword>
<organism evidence="11 12">
    <name type="scientific">Imshaugia aleurites</name>
    <dbReference type="NCBI Taxonomy" id="172621"/>
    <lineage>
        <taxon>Eukaryota</taxon>
        <taxon>Fungi</taxon>
        <taxon>Dikarya</taxon>
        <taxon>Ascomycota</taxon>
        <taxon>Pezizomycotina</taxon>
        <taxon>Lecanoromycetes</taxon>
        <taxon>OSLEUM clade</taxon>
        <taxon>Lecanoromycetidae</taxon>
        <taxon>Lecanorales</taxon>
        <taxon>Lecanorineae</taxon>
        <taxon>Parmeliaceae</taxon>
        <taxon>Imshaugia</taxon>
    </lineage>
</organism>
<proteinExistence type="inferred from homology"/>
<evidence type="ECO:0000313" key="11">
    <source>
        <dbReference type="EMBL" id="CAF9917640.1"/>
    </source>
</evidence>
<dbReference type="GO" id="GO:0005789">
    <property type="term" value="C:endoplasmic reticulum membrane"/>
    <property type="evidence" value="ECO:0007669"/>
    <property type="project" value="UniProtKB-SubCell"/>
</dbReference>
<comment type="function">
    <text evidence="1 8">Involved in inositol deacylation of GPI-anchored proteins which plays important roles in the quality control and ER-associated degradation of GPI-anchored proteins.</text>
</comment>
<name>A0A8H3F5Q6_9LECA</name>
<dbReference type="EMBL" id="CAJPDT010000019">
    <property type="protein sequence ID" value="CAF9917640.1"/>
    <property type="molecule type" value="Genomic_DNA"/>
</dbReference>
<evidence type="ECO:0000256" key="9">
    <source>
        <dbReference type="SAM" id="Coils"/>
    </source>
</evidence>
<gene>
    <name evidence="11" type="ORF">IMSHALPRED_003708</name>
</gene>
<dbReference type="Pfam" id="PF07819">
    <property type="entry name" value="PGAP1"/>
    <property type="match status" value="1"/>
</dbReference>
<dbReference type="EC" id="3.1.-.-" evidence="8"/>
<dbReference type="PANTHER" id="PTHR48182">
    <property type="entry name" value="PROTEIN SERAC1"/>
    <property type="match status" value="1"/>
</dbReference>
<keyword evidence="8" id="KW-0653">Protein transport</keyword>
<evidence type="ECO:0000256" key="5">
    <source>
        <dbReference type="ARBA" id="ARBA00022824"/>
    </source>
</evidence>
<dbReference type="OrthoDB" id="5427984at2759"/>
<dbReference type="GO" id="GO:0015031">
    <property type="term" value="P:protein transport"/>
    <property type="evidence" value="ECO:0007669"/>
    <property type="project" value="UniProtKB-KW"/>
</dbReference>
<dbReference type="Gene3D" id="3.40.50.1820">
    <property type="entry name" value="alpha/beta hydrolase"/>
    <property type="match status" value="1"/>
</dbReference>
<dbReference type="SUPFAM" id="SSF52540">
    <property type="entry name" value="P-loop containing nucleoside triphosphate hydrolases"/>
    <property type="match status" value="1"/>
</dbReference>
<dbReference type="InterPro" id="IPR027417">
    <property type="entry name" value="P-loop_NTPase"/>
</dbReference>
<dbReference type="AlphaFoldDB" id="A0A8H3F5Q6"/>
<sequence length="1165" mass="132174">MGTRTTSDNLVARYTDPCYGIHQVYPSAERPLKGGQEINLDVVFIHGLNGHAQRTFTHPDTLVYWPQDMLPDKVPSARVLTYGYNSSTKNISEGQNVLDIALQFMVNLKDHRREKAEKHRDIVLICHSLGGIIAKKALLLHQSSEEGKAIRNSIVGIIFMGTPHCGSDLANIGSAFANIASMVIDMPKLLLKTLSKNSSALYDISREFATVTSDLKLKLISFYELNPCSPPWWKGKSVVVVDKRSAILGLPGEEVVAAHANHREICRFRGEDDLAFRPVWTRIDDFAAEAARKAQLQQDVSKLENKTFNLKVRDTASEVQADLVPTQTKIHANRNKHWKVPFFPCSSFTGRHALLQRILDYFATHDTESQRRFAIYGLGGVGKTQLALTFAFQQRSKYSGVFFLDADSETTLHEDFSTIHDELDLGCPKDKIGAVKRWFDVEDDVNWLLIFDNADELESYRLTDYFPLSKETHIILTSRDPNAAELTSDGLLLEMMEPEESKALLISRAGLKNPSYKELQDINTIVDELSYLPLAIDQAGAYIRARKCSPSAYIRQFENQRERVLKFSPKLSSYNKSVITAWEVSFLRLESDMAVAAKLFLVFCYLDPKRISEELLKGAAHPVLKMDEDGNEQETVAEDNGVEPDLVDSMMDDDEFDATIERMVSLSLVREYTETTGEKDTRIFSLHPLVAFCGRTRAKQSQKREAAEQAVCFLNHSFPEWSRDFRYGIPETTYVRFTKSVSIIEFGQLTRSHLDHCFRYIDKPLEFGNDLSHLAKKLLLIIYSIRTIQMFGLKLITTEADVRLLKTAENLLKKHADPYLEIMGVFVKVRQLIKEHPDQPEQVEKLMEEYFQRSGTTKGRNPNNPGQKGRFNAALGDLRNFRASIRQRLERGDPPDMLLYDWSPVVPGSPSTLERNAKWWIDRNVGTYLVEAGQLDEAERLLLGHVSEFAKVNMEGTDEHLAGSDRLARLYYAKRDWPKAKEALWGPVETAKDIGRVIGSWHVLHSNVLLHEILVNGEEFETAERLIGNLIPTLKEIAVPDITAGPIFAGTCLRGQMAHVREDWTTATEQWRLAITVGKSVGWPEEVGLALPICSLEAIDWETGKSRCDEAQLAAWKERLFARRMEAGREEDFLDGFGEVWRETLSRKADRIQRREELATKVAER</sequence>
<dbReference type="Gene3D" id="3.40.50.300">
    <property type="entry name" value="P-loop containing nucleotide triphosphate hydrolases"/>
    <property type="match status" value="1"/>
</dbReference>
<comment type="subcellular location">
    <subcellularLocation>
        <location evidence="8">Endoplasmic reticulum membrane</location>
    </subcellularLocation>
    <subcellularLocation>
        <location evidence="3">Membrane</location>
    </subcellularLocation>
    <subcellularLocation>
        <location evidence="2">Mitochondrion</location>
    </subcellularLocation>
</comment>
<comment type="caution">
    <text evidence="11">The sequence shown here is derived from an EMBL/GenBank/DDBJ whole genome shotgun (WGS) entry which is preliminary data.</text>
</comment>
<dbReference type="InterPro" id="IPR012908">
    <property type="entry name" value="PGAP1-ab_dom-like"/>
</dbReference>
<dbReference type="InterPro" id="IPR052374">
    <property type="entry name" value="SERAC1"/>
</dbReference>
<evidence type="ECO:0000256" key="8">
    <source>
        <dbReference type="RuleBase" id="RU365011"/>
    </source>
</evidence>
<dbReference type="GO" id="GO:0005739">
    <property type="term" value="C:mitochondrion"/>
    <property type="evidence" value="ECO:0007669"/>
    <property type="project" value="UniProtKB-SubCell"/>
</dbReference>
<feature type="coiled-coil region" evidence="9">
    <location>
        <begin position="286"/>
        <end position="313"/>
    </location>
</feature>
<keyword evidence="8" id="KW-0813">Transport</keyword>
<dbReference type="GO" id="GO:0043531">
    <property type="term" value="F:ADP binding"/>
    <property type="evidence" value="ECO:0007669"/>
    <property type="project" value="InterPro"/>
</dbReference>
<keyword evidence="8" id="KW-0378">Hydrolase</keyword>
<dbReference type="SUPFAM" id="SSF53474">
    <property type="entry name" value="alpha/beta-Hydrolases"/>
    <property type="match status" value="1"/>
</dbReference>
<keyword evidence="5 8" id="KW-0256">Endoplasmic reticulum</keyword>
<dbReference type="InterPro" id="IPR029058">
    <property type="entry name" value="AB_hydrolase_fold"/>
</dbReference>
<evidence type="ECO:0000256" key="4">
    <source>
        <dbReference type="ARBA" id="ARBA00015856"/>
    </source>
</evidence>
<dbReference type="GO" id="GO:0016788">
    <property type="term" value="F:hydrolase activity, acting on ester bonds"/>
    <property type="evidence" value="ECO:0007669"/>
    <property type="project" value="InterPro"/>
</dbReference>
<evidence type="ECO:0000256" key="6">
    <source>
        <dbReference type="ARBA" id="ARBA00023128"/>
    </source>
</evidence>
<dbReference type="PANTHER" id="PTHR48182:SF2">
    <property type="entry name" value="PROTEIN SERAC1"/>
    <property type="match status" value="1"/>
</dbReference>
<evidence type="ECO:0000256" key="1">
    <source>
        <dbReference type="ARBA" id="ARBA00003496"/>
    </source>
</evidence>
<keyword evidence="9" id="KW-0175">Coiled coil</keyword>
<keyword evidence="7 8" id="KW-0472">Membrane</keyword>
<evidence type="ECO:0000256" key="2">
    <source>
        <dbReference type="ARBA" id="ARBA00004173"/>
    </source>
</evidence>
<accession>A0A8H3F5Q6</accession>
<feature type="domain" description="GPI inositol-deacylase PGAP1-like alpha/beta" evidence="10">
    <location>
        <begin position="92"/>
        <end position="171"/>
    </location>
</feature>